<dbReference type="InterPro" id="IPR042045">
    <property type="entry name" value="EXOC6/Sec15_C_dom1"/>
</dbReference>
<dbReference type="PANTHER" id="PTHR12702">
    <property type="entry name" value="SEC15"/>
    <property type="match status" value="1"/>
</dbReference>
<evidence type="ECO:0000256" key="1">
    <source>
        <dbReference type="ARBA" id="ARBA00007944"/>
    </source>
</evidence>
<dbReference type="GO" id="GO:0006893">
    <property type="term" value="P:Golgi to plasma membrane transport"/>
    <property type="evidence" value="ECO:0007669"/>
    <property type="project" value="TreeGrafter"/>
</dbReference>
<keyword evidence="3 4" id="KW-0268">Exocytosis</keyword>
<comment type="similarity">
    <text evidence="1 4">Belongs to the SEC15 family.</text>
</comment>
<dbReference type="Proteomes" id="UP000472260">
    <property type="component" value="Unassembled WGS sequence"/>
</dbReference>
<dbReference type="FunFam" id="1.20.58.670:FF:000001">
    <property type="entry name" value="Exocyst complex component"/>
    <property type="match status" value="1"/>
</dbReference>
<dbReference type="InterPro" id="IPR046361">
    <property type="entry name" value="EXOC6/Sec15_C"/>
</dbReference>
<dbReference type="Gene3D" id="1.10.357.30">
    <property type="entry name" value="Exocyst complex subunit Sec15 C-terminal domain, N-terminal subdomain"/>
    <property type="match status" value="1"/>
</dbReference>
<keyword evidence="2 4" id="KW-0813">Transport</keyword>
<dbReference type="PANTHER" id="PTHR12702:SF3">
    <property type="entry name" value="EXOCYST COMPLEX COMPONENT 6B"/>
    <property type="match status" value="1"/>
</dbReference>
<evidence type="ECO:0000256" key="2">
    <source>
        <dbReference type="ARBA" id="ARBA00022448"/>
    </source>
</evidence>
<dbReference type="AlphaFoldDB" id="A0A671RUZ0"/>
<comment type="function">
    <text evidence="4">Component of the exocyst complex involved in the docking of exocytic vesicles with fusion sites on the plasma membrane.</text>
</comment>
<accession>A0A671RUZ0</accession>
<evidence type="ECO:0000313" key="7">
    <source>
        <dbReference type="Ensembl" id="ENSSANP00000087375.1"/>
    </source>
</evidence>
<dbReference type="Ensembl" id="ENSSANT00000092840.1">
    <property type="protein sequence ID" value="ENSSANP00000087375.1"/>
    <property type="gene ID" value="ENSSANG00000042387.1"/>
</dbReference>
<evidence type="ECO:0000256" key="3">
    <source>
        <dbReference type="ARBA" id="ARBA00022483"/>
    </source>
</evidence>
<evidence type="ECO:0000259" key="5">
    <source>
        <dbReference type="Pfam" id="PF04091"/>
    </source>
</evidence>
<name>A0A671RUZ0_9TELE</name>
<dbReference type="Gene3D" id="1.20.58.670">
    <property type="entry name" value="Dsl1p vesicle tethering complex, Tip20p subunit, domain D"/>
    <property type="match status" value="1"/>
</dbReference>
<dbReference type="Pfam" id="PF20651">
    <property type="entry name" value="EXOC6_Sec15_N"/>
    <property type="match status" value="1"/>
</dbReference>
<gene>
    <name evidence="7" type="primary">exoc6b</name>
</gene>
<dbReference type="InterPro" id="IPR042044">
    <property type="entry name" value="EXOC6PINT-1/Sec15/Tip20_C_dom2"/>
</dbReference>
<dbReference type="GO" id="GO:0006886">
    <property type="term" value="P:intracellular protein transport"/>
    <property type="evidence" value="ECO:0007669"/>
    <property type="project" value="InterPro"/>
</dbReference>
<organism evidence="7 8">
    <name type="scientific">Sinocyclocheilus anshuiensis</name>
    <dbReference type="NCBI Taxonomy" id="1608454"/>
    <lineage>
        <taxon>Eukaryota</taxon>
        <taxon>Metazoa</taxon>
        <taxon>Chordata</taxon>
        <taxon>Craniata</taxon>
        <taxon>Vertebrata</taxon>
        <taxon>Euteleostomi</taxon>
        <taxon>Actinopterygii</taxon>
        <taxon>Neopterygii</taxon>
        <taxon>Teleostei</taxon>
        <taxon>Ostariophysi</taxon>
        <taxon>Cypriniformes</taxon>
        <taxon>Cyprinidae</taxon>
        <taxon>Cyprininae</taxon>
        <taxon>Sinocyclocheilus</taxon>
    </lineage>
</organism>
<evidence type="ECO:0000259" key="6">
    <source>
        <dbReference type="Pfam" id="PF20651"/>
    </source>
</evidence>
<keyword evidence="8" id="KW-1185">Reference proteome</keyword>
<evidence type="ECO:0000256" key="4">
    <source>
        <dbReference type="PIRNR" id="PIRNR025007"/>
    </source>
</evidence>
<dbReference type="InterPro" id="IPR048359">
    <property type="entry name" value="EXOC6_Sec15_N"/>
</dbReference>
<reference evidence="7" key="1">
    <citation type="submission" date="2025-08" db="UniProtKB">
        <authorList>
            <consortium name="Ensembl"/>
        </authorList>
    </citation>
    <scope>IDENTIFICATION</scope>
</reference>
<feature type="domain" description="Exocyst complex component EXOC6/Sec15 N-terminal" evidence="6">
    <location>
        <begin position="44"/>
        <end position="211"/>
    </location>
</feature>
<dbReference type="Pfam" id="PF04091">
    <property type="entry name" value="Sec15_C"/>
    <property type="match status" value="1"/>
</dbReference>
<reference evidence="7" key="2">
    <citation type="submission" date="2025-09" db="UniProtKB">
        <authorList>
            <consortium name="Ensembl"/>
        </authorList>
    </citation>
    <scope>IDENTIFICATION</scope>
</reference>
<dbReference type="FunFam" id="1.10.357.30:FF:000001">
    <property type="entry name" value="Exocyst complex component"/>
    <property type="match status" value="1"/>
</dbReference>
<dbReference type="InterPro" id="IPR007225">
    <property type="entry name" value="EXOC6/Sec15"/>
</dbReference>
<dbReference type="GO" id="GO:0090522">
    <property type="term" value="P:vesicle tethering involved in exocytosis"/>
    <property type="evidence" value="ECO:0007669"/>
    <property type="project" value="UniProtKB-UniRule"/>
</dbReference>
<evidence type="ECO:0000313" key="8">
    <source>
        <dbReference type="Proteomes" id="UP000472260"/>
    </source>
</evidence>
<dbReference type="PIRSF" id="PIRSF025007">
    <property type="entry name" value="Sec15"/>
    <property type="match status" value="1"/>
</dbReference>
<feature type="domain" description="Exocyst complex subunit EXOC6/Sec15 C-terminal" evidence="5">
    <location>
        <begin position="377"/>
        <end position="726"/>
    </location>
</feature>
<dbReference type="GO" id="GO:0005886">
    <property type="term" value="C:plasma membrane"/>
    <property type="evidence" value="ECO:0007669"/>
    <property type="project" value="UniProtKB-ARBA"/>
</dbReference>
<protein>
    <recommendedName>
        <fullName evidence="4">Exocyst complex component</fullName>
    </recommendedName>
</protein>
<sequence length="767" mass="88535">MASAETAAENERILREIESTDTNCIGPTLRSVYDGQEHGLFMDKLEGRIRNHDREIEKMCNHHFQGFVDSITELLKVRGEAQKLKCQVTETNQKLQTDGKEVCVLLLRQCRLQQRNIATTIDKLTHCLPVLEMYSKLQEQMRSKRYYPALRTLEQLEESCLPQAGSYRFCGIMSENIPRLRTHIRDASMSDLKDFLESIRKHSDKIGETAMKQVLSFFFLSMMKSNFSFCLKPKPKIKFVMCLSFIRNVLQIPGAHDLVDFSPVYRCLHIYTVLGARDTFENYYRKQRRKQARLVLQPHSNMHETLEGYRCYFNQIVGFFVVEDHILHATQGLVNRAYVEELWELALSKTIAALRTHSVCLHTTYIIFMGYGFPVNQLFDMLLEMRDQYGEILLKKWNQSFRQLLDQDNYSPIPVASRDEYQRIAGQFPFQDPELDKMPFPKKLPFSEFVPKVYSQLKEFIYACLKYSEDLHLSSTEIDDMIRKSTNLLLTRTLSHCLQYAIKKKNVGLAELVQIIINTTHLEQSCHYLEEFISNITSVPPDTINATKLYGTSTFKDARHAAEEEIYTNLNQKIDQFLQLADYDWAAAQGGGQASDYLSDLIAFLCSTFAVFTHLPGKVAQTACMSACKHLSTSLLQLLLEADVRQVSMGALQQFNVDVKECEKFARAGPVPGFQGDTLLLAFIDLRQLLDLFTQWDWSTYLADYGLPTCKYLRVNPHTALALLEKMKDTSRKNNMFAQFRKNERDKQKLIDTVVKQLRNLIATNQA</sequence>
<dbReference type="GO" id="GO:0000145">
    <property type="term" value="C:exocyst"/>
    <property type="evidence" value="ECO:0007669"/>
    <property type="project" value="UniProtKB-UniRule"/>
</dbReference>
<proteinExistence type="inferred from homology"/>